<dbReference type="Proteomes" id="UP000256964">
    <property type="component" value="Unassembled WGS sequence"/>
</dbReference>
<proteinExistence type="predicted"/>
<feature type="region of interest" description="Disordered" evidence="1">
    <location>
        <begin position="142"/>
        <end position="170"/>
    </location>
</feature>
<protein>
    <submittedName>
        <fullName evidence="2">Uncharacterized protein</fullName>
    </submittedName>
</protein>
<reference evidence="2 3" key="1">
    <citation type="journal article" date="2018" name="Biotechnol. Biofuels">
        <title>Integrative visual omics of the white-rot fungus Polyporus brumalis exposes the biotechnological potential of its oxidative enzymes for delignifying raw plant biomass.</title>
        <authorList>
            <person name="Miyauchi S."/>
            <person name="Rancon A."/>
            <person name="Drula E."/>
            <person name="Hage H."/>
            <person name="Chaduli D."/>
            <person name="Favel A."/>
            <person name="Grisel S."/>
            <person name="Henrissat B."/>
            <person name="Herpoel-Gimbert I."/>
            <person name="Ruiz-Duenas F.J."/>
            <person name="Chevret D."/>
            <person name="Hainaut M."/>
            <person name="Lin J."/>
            <person name="Wang M."/>
            <person name="Pangilinan J."/>
            <person name="Lipzen A."/>
            <person name="Lesage-Meessen L."/>
            <person name="Navarro D."/>
            <person name="Riley R."/>
            <person name="Grigoriev I.V."/>
            <person name="Zhou S."/>
            <person name="Raouche S."/>
            <person name="Rosso M.N."/>
        </authorList>
    </citation>
    <scope>NUCLEOTIDE SEQUENCE [LARGE SCALE GENOMIC DNA]</scope>
    <source>
        <strain evidence="2 3">BRFM 1820</strain>
    </source>
</reference>
<dbReference type="EMBL" id="KZ857911">
    <property type="protein sequence ID" value="RDX39407.1"/>
    <property type="molecule type" value="Genomic_DNA"/>
</dbReference>
<dbReference type="AlphaFoldDB" id="A0A371CGK4"/>
<gene>
    <name evidence="2" type="ORF">OH76DRAFT_1424352</name>
</gene>
<keyword evidence="3" id="KW-1185">Reference proteome</keyword>
<organism evidence="2 3">
    <name type="scientific">Lentinus brumalis</name>
    <dbReference type="NCBI Taxonomy" id="2498619"/>
    <lineage>
        <taxon>Eukaryota</taxon>
        <taxon>Fungi</taxon>
        <taxon>Dikarya</taxon>
        <taxon>Basidiomycota</taxon>
        <taxon>Agaricomycotina</taxon>
        <taxon>Agaricomycetes</taxon>
        <taxon>Polyporales</taxon>
        <taxon>Polyporaceae</taxon>
        <taxon>Lentinus</taxon>
    </lineage>
</organism>
<sequence length="170" mass="19525">MARRHGHVSMHNFTAVSVSESEVMQPPRCGPCPNSRSRPFLMAHTGRTETTNRDPSDEHAAGQARDNGEAPDDECPHKLRKLRQVRYQGTIMCRARFVTRGTKKLPHIWRDMVKLKRIRRWVVILSNMGKRNKDKRADRYAFDDDERSTTSAPAVETERHRHVDHGATGC</sequence>
<evidence type="ECO:0000256" key="1">
    <source>
        <dbReference type="SAM" id="MobiDB-lite"/>
    </source>
</evidence>
<evidence type="ECO:0000313" key="3">
    <source>
        <dbReference type="Proteomes" id="UP000256964"/>
    </source>
</evidence>
<accession>A0A371CGK4</accession>
<feature type="compositionally biased region" description="Basic and acidic residues" evidence="1">
    <location>
        <begin position="46"/>
        <end position="60"/>
    </location>
</feature>
<name>A0A371CGK4_9APHY</name>
<feature type="region of interest" description="Disordered" evidence="1">
    <location>
        <begin position="23"/>
        <end position="77"/>
    </location>
</feature>
<evidence type="ECO:0000313" key="2">
    <source>
        <dbReference type="EMBL" id="RDX39407.1"/>
    </source>
</evidence>
<feature type="compositionally biased region" description="Basic and acidic residues" evidence="1">
    <location>
        <begin position="156"/>
        <end position="170"/>
    </location>
</feature>